<name>A0ABV9S5F7_9PSEU</name>
<dbReference type="EMBL" id="JBHSIS010000016">
    <property type="protein sequence ID" value="MFC4856943.1"/>
    <property type="molecule type" value="Genomic_DNA"/>
</dbReference>
<evidence type="ECO:0000313" key="1">
    <source>
        <dbReference type="EMBL" id="MFC4856943.1"/>
    </source>
</evidence>
<evidence type="ECO:0008006" key="3">
    <source>
        <dbReference type="Google" id="ProtNLM"/>
    </source>
</evidence>
<accession>A0ABV9S5F7</accession>
<keyword evidence="2" id="KW-1185">Reference proteome</keyword>
<protein>
    <recommendedName>
        <fullName evidence="3">Lipoprotein</fullName>
    </recommendedName>
</protein>
<proteinExistence type="predicted"/>
<comment type="caution">
    <text evidence="1">The sequence shown here is derived from an EMBL/GenBank/DDBJ whole genome shotgun (WGS) entry which is preliminary data.</text>
</comment>
<dbReference type="Proteomes" id="UP001595859">
    <property type="component" value="Unassembled WGS sequence"/>
</dbReference>
<reference evidence="2" key="1">
    <citation type="journal article" date="2019" name="Int. J. Syst. Evol. Microbiol.">
        <title>The Global Catalogue of Microorganisms (GCM) 10K type strain sequencing project: providing services to taxonomists for standard genome sequencing and annotation.</title>
        <authorList>
            <consortium name="The Broad Institute Genomics Platform"/>
            <consortium name="The Broad Institute Genome Sequencing Center for Infectious Disease"/>
            <person name="Wu L."/>
            <person name="Ma J."/>
        </authorList>
    </citation>
    <scope>NUCLEOTIDE SEQUENCE [LARGE SCALE GENOMIC DNA]</scope>
    <source>
        <strain evidence="2">ZS-22-S1</strain>
    </source>
</reference>
<gene>
    <name evidence="1" type="ORF">ACFPCV_25895</name>
</gene>
<dbReference type="PROSITE" id="PS51257">
    <property type="entry name" value="PROKAR_LIPOPROTEIN"/>
    <property type="match status" value="1"/>
</dbReference>
<organism evidence="1 2">
    <name type="scientific">Actinophytocola glycyrrhizae</name>
    <dbReference type="NCBI Taxonomy" id="2044873"/>
    <lineage>
        <taxon>Bacteria</taxon>
        <taxon>Bacillati</taxon>
        <taxon>Actinomycetota</taxon>
        <taxon>Actinomycetes</taxon>
        <taxon>Pseudonocardiales</taxon>
        <taxon>Pseudonocardiaceae</taxon>
    </lineage>
</organism>
<dbReference type="RefSeq" id="WP_378058935.1">
    <property type="nucleotide sequence ID" value="NZ_JBHSIS010000016.1"/>
</dbReference>
<evidence type="ECO:0000313" key="2">
    <source>
        <dbReference type="Proteomes" id="UP001595859"/>
    </source>
</evidence>
<sequence>MWRRIVVVCVVPLALVGCGGDPVPEQRRTQATATTTTTAASSAPDSPADDADLMRMLLGGTSPRCPTGTPMNNTTCGELMASAKKLVDLVDVALDGMPANGPYVAVNEAVTSFNDAYSTLESTGCYTAAPVGGVDESFCQTLADLVALSWLNLQSTIDQLR</sequence>